<name>A0A562EMV3_RHORH</name>
<dbReference type="Proteomes" id="UP000317573">
    <property type="component" value="Unassembled WGS sequence"/>
</dbReference>
<proteinExistence type="predicted"/>
<comment type="caution">
    <text evidence="1">The sequence shown here is derived from an EMBL/GenBank/DDBJ whole genome shotgun (WGS) entry which is preliminary data.</text>
</comment>
<dbReference type="SUPFAM" id="SSF56801">
    <property type="entry name" value="Acetyl-CoA synthetase-like"/>
    <property type="match status" value="1"/>
</dbReference>
<gene>
    <name evidence="1" type="ORF">L618_001400000450</name>
</gene>
<evidence type="ECO:0000313" key="1">
    <source>
        <dbReference type="EMBL" id="TWH23071.1"/>
    </source>
</evidence>
<dbReference type="PANTHER" id="PTHR36932:SF1">
    <property type="entry name" value="CAPSULAR POLYSACCHARIDE BIOSYNTHESIS PROTEIN"/>
    <property type="match status" value="1"/>
</dbReference>
<dbReference type="InterPro" id="IPR053158">
    <property type="entry name" value="CapK_Type1_Caps_Biosynth"/>
</dbReference>
<organism evidence="1 2">
    <name type="scientific">Rhodococcus rhodochrous J45</name>
    <dbReference type="NCBI Taxonomy" id="935266"/>
    <lineage>
        <taxon>Bacteria</taxon>
        <taxon>Bacillati</taxon>
        <taxon>Actinomycetota</taxon>
        <taxon>Actinomycetes</taxon>
        <taxon>Mycobacteriales</taxon>
        <taxon>Nocardiaceae</taxon>
        <taxon>Rhodococcus</taxon>
    </lineage>
</organism>
<keyword evidence="1" id="KW-0436">Ligase</keyword>
<sequence>MAPPKKFVGLQHNVRRMHPLVHAMTRELHKVARSTPDEILDLQERRLRAMVRWAAVTSPFYREWFRRQKVDPRAIRTVEDLSLLPILGRDHLIHRAEEFRTYPARTMWQAHSSGTSGRAVTVYRTPGSSIYEMCALRRQWGWLGLTPDARRVTLGSSDFAANHPGSPTEVVPAANQLLVSSYHLTSDNLPKIVEDIRAFRPDAINGWPSSITILADLLRERGERIPVRAVLTSSEAMRPSQRALMREVFEGPVVDLYGQTERVAMAGSCEFGSMHIFPDYGIVELEPVAGFSDRWQLIGTPLHNWGFPLFRYRTGDVVGRTPAAPCKCGRAFPLLGPLDGRVEDLFHTADGRPLPLPSTVIDDVTGVREAQIAQLAPGRFEIRMVPGPGFDAVRLEQHFRRNVDRLFGSGQEVAVVTCRSLPRSASGKVKSAIIEHSPSTSPLQHR</sequence>
<dbReference type="RefSeq" id="WP_145691261.1">
    <property type="nucleotide sequence ID" value="NZ_VLJT01000011.1"/>
</dbReference>
<dbReference type="PANTHER" id="PTHR36932">
    <property type="entry name" value="CAPSULAR POLYSACCHARIDE BIOSYNTHESIS PROTEIN"/>
    <property type="match status" value="1"/>
</dbReference>
<dbReference type="Gene3D" id="3.40.50.12780">
    <property type="entry name" value="N-terminal domain of ligase-like"/>
    <property type="match status" value="1"/>
</dbReference>
<protein>
    <submittedName>
        <fullName evidence="1">Phenylacetate-CoA ligase</fullName>
    </submittedName>
</protein>
<evidence type="ECO:0000313" key="2">
    <source>
        <dbReference type="Proteomes" id="UP000317573"/>
    </source>
</evidence>
<reference evidence="1 2" key="1">
    <citation type="submission" date="2019-07" db="EMBL/GenBank/DDBJ databases">
        <title>Genome sequencing of lignin-degrading bacterial isolates.</title>
        <authorList>
            <person name="Gladden J."/>
        </authorList>
    </citation>
    <scope>NUCLEOTIDE SEQUENCE [LARGE SCALE GENOMIC DNA]</scope>
    <source>
        <strain evidence="1 2">J45</strain>
    </source>
</reference>
<dbReference type="GO" id="GO:0016874">
    <property type="term" value="F:ligase activity"/>
    <property type="evidence" value="ECO:0007669"/>
    <property type="project" value="UniProtKB-KW"/>
</dbReference>
<dbReference type="AlphaFoldDB" id="A0A562EMV3"/>
<accession>A0A562EMV3</accession>
<dbReference type="InterPro" id="IPR042099">
    <property type="entry name" value="ANL_N_sf"/>
</dbReference>
<dbReference type="EMBL" id="VLJT01000011">
    <property type="protein sequence ID" value="TWH23071.1"/>
    <property type="molecule type" value="Genomic_DNA"/>
</dbReference>